<dbReference type="AlphaFoldDB" id="A0AAV3T2V9"/>
<protein>
    <submittedName>
        <fullName evidence="1">MBL fold metallo-hydrolase</fullName>
    </submittedName>
</protein>
<dbReference type="EMBL" id="BAAADU010000002">
    <property type="protein sequence ID" value="GAA0656442.1"/>
    <property type="molecule type" value="Genomic_DNA"/>
</dbReference>
<dbReference type="RefSeq" id="WP_227259909.1">
    <property type="nucleotide sequence ID" value="NZ_BAAADU010000002.1"/>
</dbReference>
<reference evidence="1 2" key="1">
    <citation type="journal article" date="2019" name="Int. J. Syst. Evol. Microbiol.">
        <title>The Global Catalogue of Microorganisms (GCM) 10K type strain sequencing project: providing services to taxonomists for standard genome sequencing and annotation.</title>
        <authorList>
            <consortium name="The Broad Institute Genomics Platform"/>
            <consortium name="The Broad Institute Genome Sequencing Center for Infectious Disease"/>
            <person name="Wu L."/>
            <person name="Ma J."/>
        </authorList>
    </citation>
    <scope>NUCLEOTIDE SEQUENCE [LARGE SCALE GENOMIC DNA]</scope>
    <source>
        <strain evidence="1 2">JCM 16327</strain>
    </source>
</reference>
<dbReference type="Proteomes" id="UP001500194">
    <property type="component" value="Unassembled WGS sequence"/>
</dbReference>
<proteinExistence type="predicted"/>
<evidence type="ECO:0000313" key="2">
    <source>
        <dbReference type="Proteomes" id="UP001500194"/>
    </source>
</evidence>
<keyword evidence="2" id="KW-1185">Reference proteome</keyword>
<name>A0AAV3T2V9_9EURY</name>
<dbReference type="InterPro" id="IPR036866">
    <property type="entry name" value="RibonucZ/Hydroxyglut_hydro"/>
</dbReference>
<sequence length="226" mass="24725">MVRYRDIALSWLGYATIRVRGDRTVYLDPGRYGVLDGYDARDGDVVCVTHDHHYDPDGIRRVAKPGATIVVYEGVNAENIGRDVTPVADLDYDVVRVGESETVTVDGVRVQSLPAYNRPDGPRDNHPPGFGVGYLVTLGDSRVLWTGDSDALSHHDDIDADVLCPPIGGSFTMNREEAAALAERMEPDLVVPVHYDTFDALETDADAFVTDVARREIGVALSPTQQ</sequence>
<comment type="caution">
    <text evidence="1">The sequence shown here is derived from an EMBL/GenBank/DDBJ whole genome shotgun (WGS) entry which is preliminary data.</text>
</comment>
<dbReference type="SUPFAM" id="SSF56281">
    <property type="entry name" value="Metallo-hydrolase/oxidoreductase"/>
    <property type="match status" value="1"/>
</dbReference>
<organism evidence="1 2">
    <name type="scientific">Salarchaeum japonicum</name>
    <dbReference type="NCBI Taxonomy" id="555573"/>
    <lineage>
        <taxon>Archaea</taxon>
        <taxon>Methanobacteriati</taxon>
        <taxon>Methanobacteriota</taxon>
        <taxon>Stenosarchaea group</taxon>
        <taxon>Halobacteria</taxon>
        <taxon>Halobacteriales</taxon>
        <taxon>Halobacteriaceae</taxon>
    </lineage>
</organism>
<dbReference type="InterPro" id="IPR050114">
    <property type="entry name" value="UPF0173_UPF0282_UlaG_hydrolase"/>
</dbReference>
<dbReference type="PANTHER" id="PTHR43546:SF8">
    <property type="entry name" value="METALLO-BETA-LACTAMASE DOMAIN-CONTAINING PROTEIN"/>
    <property type="match status" value="1"/>
</dbReference>
<dbReference type="PANTHER" id="PTHR43546">
    <property type="entry name" value="UPF0173 METAL-DEPENDENT HYDROLASE MJ1163-RELATED"/>
    <property type="match status" value="1"/>
</dbReference>
<evidence type="ECO:0000313" key="1">
    <source>
        <dbReference type="EMBL" id="GAA0656442.1"/>
    </source>
</evidence>
<gene>
    <name evidence="1" type="ORF">GCM10009019_20500</name>
</gene>
<dbReference type="Pfam" id="PF13483">
    <property type="entry name" value="Lactamase_B_3"/>
    <property type="match status" value="1"/>
</dbReference>
<accession>A0AAV3T2V9</accession>
<dbReference type="Gene3D" id="3.60.15.10">
    <property type="entry name" value="Ribonuclease Z/Hydroxyacylglutathione hydrolase-like"/>
    <property type="match status" value="1"/>
</dbReference>
<dbReference type="GeneID" id="68573270"/>